<dbReference type="Proteomes" id="UP000559117">
    <property type="component" value="Unassembled WGS sequence"/>
</dbReference>
<evidence type="ECO:0000256" key="2">
    <source>
        <dbReference type="SAM" id="Phobius"/>
    </source>
</evidence>
<feature type="coiled-coil region" evidence="1">
    <location>
        <begin position="174"/>
        <end position="282"/>
    </location>
</feature>
<proteinExistence type="predicted"/>
<dbReference type="GO" id="GO:0004527">
    <property type="term" value="F:exonuclease activity"/>
    <property type="evidence" value="ECO:0007669"/>
    <property type="project" value="UniProtKB-KW"/>
</dbReference>
<dbReference type="AlphaFoldDB" id="A0A840UNS9"/>
<accession>A0A840UNS9</accession>
<keyword evidence="1" id="KW-0175">Coiled coil</keyword>
<gene>
    <name evidence="3" type="ORF">HNR32_001506</name>
</gene>
<name>A0A840UNS9_9FIRM</name>
<feature type="transmembrane region" description="Helical" evidence="2">
    <location>
        <begin position="14"/>
        <end position="36"/>
    </location>
</feature>
<reference evidence="3 4" key="1">
    <citation type="submission" date="2020-08" db="EMBL/GenBank/DDBJ databases">
        <title>Genomic Encyclopedia of Type Strains, Phase IV (KMG-IV): sequencing the most valuable type-strain genomes for metagenomic binning, comparative biology and taxonomic classification.</title>
        <authorList>
            <person name="Goeker M."/>
        </authorList>
    </citation>
    <scope>NUCLEOTIDE SEQUENCE [LARGE SCALE GENOMIC DNA]</scope>
    <source>
        <strain evidence="3 4">DSM 24661</strain>
    </source>
</reference>
<organism evidence="3 4">
    <name type="scientific">Pectinatus brassicae</name>
    <dbReference type="NCBI Taxonomy" id="862415"/>
    <lineage>
        <taxon>Bacteria</taxon>
        <taxon>Bacillati</taxon>
        <taxon>Bacillota</taxon>
        <taxon>Negativicutes</taxon>
        <taxon>Selenomonadales</taxon>
        <taxon>Selenomonadaceae</taxon>
        <taxon>Pectinatus</taxon>
    </lineage>
</organism>
<dbReference type="RefSeq" id="WP_183861223.1">
    <property type="nucleotide sequence ID" value="NZ_JACHFH010000016.1"/>
</dbReference>
<keyword evidence="2" id="KW-1133">Transmembrane helix</keyword>
<protein>
    <submittedName>
        <fullName evidence="3">DNA repair exonuclease SbcCD ATPase subunit</fullName>
    </submittedName>
</protein>
<keyword evidence="2" id="KW-0812">Transmembrane</keyword>
<evidence type="ECO:0000256" key="1">
    <source>
        <dbReference type="SAM" id="Coils"/>
    </source>
</evidence>
<evidence type="ECO:0000313" key="3">
    <source>
        <dbReference type="EMBL" id="MBB5336358.1"/>
    </source>
</evidence>
<keyword evidence="3" id="KW-0540">Nuclease</keyword>
<keyword evidence="4" id="KW-1185">Reference proteome</keyword>
<dbReference type="EMBL" id="JACHFH010000016">
    <property type="protein sequence ID" value="MBB5336358.1"/>
    <property type="molecule type" value="Genomic_DNA"/>
</dbReference>
<keyword evidence="3" id="KW-0269">Exonuclease</keyword>
<keyword evidence="2" id="KW-0472">Membrane</keyword>
<keyword evidence="3" id="KW-0378">Hydrolase</keyword>
<comment type="caution">
    <text evidence="3">The sequence shown here is derived from an EMBL/GenBank/DDBJ whole genome shotgun (WGS) entry which is preliminary data.</text>
</comment>
<sequence length="344" mass="39495">MSLTAKQQIKRKNVILGTLTVGIAVIALFFVIRHFYKSDAAVKTTTKTNTVGIVKLADVIKNHPRYNDIRKLEGERSQIAAQMSSISHAAMLEGKIRNDSFANFTQQKAQMRVDISNKILQNKMIDKEKQLREQLAPQKAADFEKISSKYQTPIFNYTLQLDNAKNLRLSPTQIDELNSKMMQLKKERAAEIHKVGNAYENMIKQALEDYYQAQLKEMQAKITDANKKDAMAMEKTEAGFSEQQTAMLKQQDDKLKQQKQDFLSLQKELTDKNDEIKALKEAIYSDIRSKAAIIAQKEHLSIIFADRATEDLLDWDWNEYLKEQLVVSRTTKDITSELITELKK</sequence>
<evidence type="ECO:0000313" key="4">
    <source>
        <dbReference type="Proteomes" id="UP000559117"/>
    </source>
</evidence>